<feature type="domain" description="SLBB" evidence="17">
    <location>
        <begin position="239"/>
        <end position="316"/>
    </location>
</feature>
<dbReference type="InterPro" id="IPR049712">
    <property type="entry name" value="Poly_export"/>
</dbReference>
<protein>
    <submittedName>
        <fullName evidence="18">Putative polysaccharide export protein Wza</fullName>
    </submittedName>
</protein>
<name>F8L5W6_SIMNZ</name>
<keyword evidence="19" id="KW-1185">Reference proteome</keyword>
<evidence type="ECO:0000313" key="19">
    <source>
        <dbReference type="Proteomes" id="UP000000496"/>
    </source>
</evidence>
<evidence type="ECO:0000256" key="10">
    <source>
        <dbReference type="ARBA" id="ARBA00023114"/>
    </source>
</evidence>
<dbReference type="PROSITE" id="PS51257">
    <property type="entry name" value="PROKAR_LIPOPROTEIN"/>
    <property type="match status" value="1"/>
</dbReference>
<dbReference type="GO" id="GO:0009279">
    <property type="term" value="C:cell outer membrane"/>
    <property type="evidence" value="ECO:0007669"/>
    <property type="project" value="UniProtKB-SubCell"/>
</dbReference>
<keyword evidence="3" id="KW-0813">Transport</keyword>
<dbReference type="eggNOG" id="COG1596">
    <property type="taxonomic scope" value="Bacteria"/>
</dbReference>
<dbReference type="PANTHER" id="PTHR33619">
    <property type="entry name" value="POLYSACCHARIDE EXPORT PROTEIN GFCE-RELATED"/>
    <property type="match status" value="1"/>
</dbReference>
<dbReference type="Pfam" id="PF02563">
    <property type="entry name" value="Poly_export"/>
    <property type="match status" value="1"/>
</dbReference>
<keyword evidence="8" id="KW-0625">Polysaccharide transport</keyword>
<evidence type="ECO:0000256" key="13">
    <source>
        <dbReference type="ARBA" id="ARBA00023237"/>
    </source>
</evidence>
<keyword evidence="6" id="KW-0812">Transmembrane</keyword>
<proteinExistence type="inferred from homology"/>
<feature type="domain" description="Polysaccharide export protein N-terminal" evidence="15">
    <location>
        <begin position="71"/>
        <end position="148"/>
    </location>
</feature>
<feature type="domain" description="Outer-membrane lipoprotein Wza C-terminal" evidence="16">
    <location>
        <begin position="319"/>
        <end position="340"/>
    </location>
</feature>
<keyword evidence="7" id="KW-0732">Signal</keyword>
<keyword evidence="14" id="KW-0449">Lipoprotein</keyword>
<evidence type="ECO:0000256" key="5">
    <source>
        <dbReference type="ARBA" id="ARBA00022597"/>
    </source>
</evidence>
<dbReference type="STRING" id="331113.SNE_A02310"/>
<dbReference type="GO" id="GO:0015159">
    <property type="term" value="F:polysaccharide transmembrane transporter activity"/>
    <property type="evidence" value="ECO:0007669"/>
    <property type="project" value="InterPro"/>
</dbReference>
<dbReference type="InterPro" id="IPR003715">
    <property type="entry name" value="Poly_export_N"/>
</dbReference>
<comment type="similarity">
    <text evidence="2">Belongs to the BexD/CtrA/VexA family.</text>
</comment>
<dbReference type="InterPro" id="IPR054765">
    <property type="entry name" value="SLBB_dom"/>
</dbReference>
<dbReference type="RefSeq" id="WP_013942575.1">
    <property type="nucleotide sequence ID" value="NC_015713.1"/>
</dbReference>
<dbReference type="HOGENOM" id="CLU_038343_4_2_0"/>
<dbReference type="Proteomes" id="UP000000496">
    <property type="component" value="Chromosome gsn.131"/>
</dbReference>
<evidence type="ECO:0000256" key="2">
    <source>
        <dbReference type="ARBA" id="ARBA00009450"/>
    </source>
</evidence>
<evidence type="ECO:0000256" key="1">
    <source>
        <dbReference type="ARBA" id="ARBA00004571"/>
    </source>
</evidence>
<dbReference type="OrthoDB" id="9808421at2"/>
<evidence type="ECO:0000256" key="14">
    <source>
        <dbReference type="ARBA" id="ARBA00023288"/>
    </source>
</evidence>
<accession>F8L5W6</accession>
<dbReference type="Pfam" id="PF18412">
    <property type="entry name" value="Wza_C"/>
    <property type="match status" value="1"/>
</dbReference>
<evidence type="ECO:0000259" key="16">
    <source>
        <dbReference type="Pfam" id="PF18412"/>
    </source>
</evidence>
<gene>
    <name evidence="18" type="primary">wza</name>
    <name evidence="18" type="ordered locus">SNE_A02310</name>
</gene>
<keyword evidence="9" id="KW-0406">Ion transport</keyword>
<keyword evidence="5" id="KW-0762">Sugar transport</keyword>
<evidence type="ECO:0000259" key="17">
    <source>
        <dbReference type="Pfam" id="PF22461"/>
    </source>
</evidence>
<evidence type="ECO:0000256" key="4">
    <source>
        <dbReference type="ARBA" id="ARBA00022452"/>
    </source>
</evidence>
<dbReference type="InterPro" id="IPR040716">
    <property type="entry name" value="Wza_C"/>
</dbReference>
<reference evidence="18 19" key="2">
    <citation type="journal article" date="2011" name="Mol. Biol. Evol.">
        <title>Unity in variety--the pan-genome of the Chlamydiae.</title>
        <authorList>
            <person name="Collingro A."/>
            <person name="Tischler P."/>
            <person name="Weinmaier T."/>
            <person name="Penz T."/>
            <person name="Heinz E."/>
            <person name="Brunham R.C."/>
            <person name="Read T.D."/>
            <person name="Bavoil P.M."/>
            <person name="Sachse K."/>
            <person name="Kahane S."/>
            <person name="Friedman M.G."/>
            <person name="Rattei T."/>
            <person name="Myers G.S."/>
            <person name="Horn M."/>
        </authorList>
    </citation>
    <scope>NUCLEOTIDE SEQUENCE [LARGE SCALE GENOMIC DNA]</scope>
    <source>
        <strain evidence="19">ATCC VR-1471 / Z</strain>
    </source>
</reference>
<evidence type="ECO:0000259" key="15">
    <source>
        <dbReference type="Pfam" id="PF02563"/>
    </source>
</evidence>
<evidence type="ECO:0000256" key="6">
    <source>
        <dbReference type="ARBA" id="ARBA00022692"/>
    </source>
</evidence>
<evidence type="ECO:0000256" key="12">
    <source>
        <dbReference type="ARBA" id="ARBA00023139"/>
    </source>
</evidence>
<dbReference type="GO" id="GO:0006811">
    <property type="term" value="P:monoatomic ion transport"/>
    <property type="evidence" value="ECO:0007669"/>
    <property type="project" value="UniProtKB-KW"/>
</dbReference>
<evidence type="ECO:0000313" key="18">
    <source>
        <dbReference type="EMBL" id="CCB88108.1"/>
    </source>
</evidence>
<dbReference type="GO" id="GO:0046930">
    <property type="term" value="C:pore complex"/>
    <property type="evidence" value="ECO:0007669"/>
    <property type="project" value="UniProtKB-KW"/>
</dbReference>
<evidence type="ECO:0000256" key="11">
    <source>
        <dbReference type="ARBA" id="ARBA00023136"/>
    </source>
</evidence>
<keyword evidence="4" id="KW-1134">Transmembrane beta strand</keyword>
<evidence type="ECO:0000256" key="3">
    <source>
        <dbReference type="ARBA" id="ARBA00022448"/>
    </source>
</evidence>
<dbReference type="KEGG" id="sng:SNE_A02310"/>
<keyword evidence="13" id="KW-0998">Cell outer membrane</keyword>
<dbReference type="EMBL" id="FR872582">
    <property type="protein sequence ID" value="CCB88108.1"/>
    <property type="molecule type" value="Genomic_DNA"/>
</dbReference>
<comment type="subcellular location">
    <subcellularLocation>
        <location evidence="1">Cell outer membrane</location>
        <topology evidence="1">Multi-pass membrane protein</topology>
    </subcellularLocation>
</comment>
<sequence>MRRKGVFFFLAFPLLISGCSNLPYKGSDALGADEFVIDSYKIKEGKFSILEMEGEPLLTLSPELLKEYTDYIGNGDVLEIAIYHPTRGDLAAAVQSIGSSVGYSVRDGKVILPDLPPLELAGLTLSQAREKIQDAYDHEIADVEVFINYKKRRERKIQLAGLVSTASIPINGKKRLFEVLAEAKVPANANFFKSYLVRDDAPVPVDMYKLMKEGDMSQNIVMRPGDKIYIAEAAASTLMVMGEVRQEKVIDLPSGFMSIREALALAGGIPYTGDKGYIQVIRGNILRPKVYTLNWKHIIRLPSSSLLLMPGDIVYVAATPITEWNRFVQQIFPTLTGIELFRKGAAGVIAIQ</sequence>
<evidence type="ECO:0000256" key="7">
    <source>
        <dbReference type="ARBA" id="ARBA00022729"/>
    </source>
</evidence>
<dbReference type="PANTHER" id="PTHR33619:SF3">
    <property type="entry name" value="POLYSACCHARIDE EXPORT PROTEIN GFCE-RELATED"/>
    <property type="match status" value="1"/>
</dbReference>
<keyword evidence="10" id="KW-0626">Porin</keyword>
<keyword evidence="11" id="KW-0472">Membrane</keyword>
<dbReference type="GO" id="GO:0015288">
    <property type="term" value="F:porin activity"/>
    <property type="evidence" value="ECO:0007669"/>
    <property type="project" value="UniProtKB-KW"/>
</dbReference>
<evidence type="ECO:0000256" key="8">
    <source>
        <dbReference type="ARBA" id="ARBA00023047"/>
    </source>
</evidence>
<dbReference type="Pfam" id="PF22461">
    <property type="entry name" value="SLBB_2"/>
    <property type="match status" value="1"/>
</dbReference>
<dbReference type="Gene3D" id="3.30.1950.10">
    <property type="entry name" value="wza like domain"/>
    <property type="match status" value="1"/>
</dbReference>
<organism evidence="18 19">
    <name type="scientific">Simkania negevensis (strain ATCC VR-1471 / DSM 27360 / Z)</name>
    <dbReference type="NCBI Taxonomy" id="331113"/>
    <lineage>
        <taxon>Bacteria</taxon>
        <taxon>Pseudomonadati</taxon>
        <taxon>Chlamydiota</taxon>
        <taxon>Chlamydiia</taxon>
        <taxon>Parachlamydiales</taxon>
        <taxon>Simkaniaceae</taxon>
        <taxon>Simkania</taxon>
    </lineage>
</organism>
<dbReference type="AlphaFoldDB" id="F8L5W6"/>
<keyword evidence="12" id="KW-0564">Palmitate</keyword>
<reference key="1">
    <citation type="journal article" date="2011" name="Mol. Biol. Evol.">
        <title>Unity in variety -- the pan-genome of the Chlamydiae.</title>
        <authorList>
            <person name="Collingro A."/>
            <person name="Tischler P."/>
            <person name="Weinmaier T."/>
            <person name="Penz T."/>
            <person name="Heinz E."/>
            <person name="Brunham R.C."/>
            <person name="Read T.D."/>
            <person name="Bavoil P.M."/>
            <person name="Sachse K."/>
            <person name="Kahane S."/>
            <person name="Friedman M.G."/>
            <person name="Rattei T."/>
            <person name="Myers G.S.A."/>
            <person name="Horn M."/>
        </authorList>
    </citation>
    <scope>NUCLEOTIDE SEQUENCE</scope>
    <source>
        <strain>Z</strain>
    </source>
</reference>
<dbReference type="Gene3D" id="3.10.560.10">
    <property type="entry name" value="Outer membrane lipoprotein wza domain like"/>
    <property type="match status" value="2"/>
</dbReference>
<evidence type="ECO:0000256" key="9">
    <source>
        <dbReference type="ARBA" id="ARBA00023065"/>
    </source>
</evidence>